<accession>A0ABP8PBT4</accession>
<reference evidence="2" key="1">
    <citation type="journal article" date="2019" name="Int. J. Syst. Evol. Microbiol.">
        <title>The Global Catalogue of Microorganisms (GCM) 10K type strain sequencing project: providing services to taxonomists for standard genome sequencing and annotation.</title>
        <authorList>
            <consortium name="The Broad Institute Genomics Platform"/>
            <consortium name="The Broad Institute Genome Sequencing Center for Infectious Disease"/>
            <person name="Wu L."/>
            <person name="Ma J."/>
        </authorList>
    </citation>
    <scope>NUCLEOTIDE SEQUENCE [LARGE SCALE GENOMIC DNA]</scope>
    <source>
        <strain evidence="2">JCM 17839</strain>
    </source>
</reference>
<dbReference type="Proteomes" id="UP001500731">
    <property type="component" value="Unassembled WGS sequence"/>
</dbReference>
<dbReference type="InterPro" id="IPR007739">
    <property type="entry name" value="RgpF"/>
</dbReference>
<evidence type="ECO:0000313" key="2">
    <source>
        <dbReference type="Proteomes" id="UP001500731"/>
    </source>
</evidence>
<dbReference type="EMBL" id="BAABGP010000013">
    <property type="protein sequence ID" value="GAA4485350.1"/>
    <property type="molecule type" value="Genomic_DNA"/>
</dbReference>
<dbReference type="Pfam" id="PF05045">
    <property type="entry name" value="RgpF"/>
    <property type="match status" value="1"/>
</dbReference>
<sequence>MTASAAEVPDGGELRSGARRVILFALHSERGDADAATRYQLAALRPLGMRLVAIVEPWLAAEEFSAVDGLVDEIVRFDGAAVDARAYRSALQTVDVTSFDEVLFTGNSWFGPIGAFDEVLSRMESSAAQVWRLIETTDRTPESFPAEGFPRALAPWTWTLVRTATVGSAAWREYWAASKQDGEDAFAEALIRGGASGAVAYPAELGPRGNPGILAPGILLDAGCPVLLRSVFAQFPPLLDRFAVLVRPIIAEMAERGYPVELLWRAVARTTPPAALNALAGMLEILPETPPAIDAQPSEGSPLRVVVLAHVPHLGFVDELAERLRQIPGAFDLIVTTTDGRKAAKLKARLRASDRDWARKAEVRVTWVPGGRDMGALLIGCRDILLSDRYDLIIRVHGREPRRKSLNVREYGRRYQLENLLSGPGYVQRIFDLFRGEPGLGMVFPPIVHIGYGTMGRGWGAYREPAEDLASVLGIAVPLDEVSPLAPYGGMWIGRPSALRIFAEHDWTVGDYHRARRARWVELTRVQERLLGLAAAEAGFHCRTVMNREHAQISHTALEFKLDELSFTTRGYPVEQIHLLRRAGWTGYGGVVALIRMYINLNHPRIAAATQPLYRTARNAGLMGQRVLAAVRNEHKDDGGDR</sequence>
<evidence type="ECO:0000313" key="1">
    <source>
        <dbReference type="EMBL" id="GAA4485350.1"/>
    </source>
</evidence>
<proteinExistence type="predicted"/>
<organism evidence="1 2">
    <name type="scientific">Microbacterium panaciterrae</name>
    <dbReference type="NCBI Taxonomy" id="985759"/>
    <lineage>
        <taxon>Bacteria</taxon>
        <taxon>Bacillati</taxon>
        <taxon>Actinomycetota</taxon>
        <taxon>Actinomycetes</taxon>
        <taxon>Micrococcales</taxon>
        <taxon>Microbacteriaceae</taxon>
        <taxon>Microbacterium</taxon>
    </lineage>
</organism>
<keyword evidence="2" id="KW-1185">Reference proteome</keyword>
<gene>
    <name evidence="1" type="ORF">GCM10023171_19620</name>
</gene>
<dbReference type="RefSeq" id="WP_345186497.1">
    <property type="nucleotide sequence ID" value="NZ_BAABGP010000013.1"/>
</dbReference>
<protein>
    <submittedName>
        <fullName evidence="1">Rhamnan synthesis F family protein</fullName>
    </submittedName>
</protein>
<name>A0ABP8PBT4_9MICO</name>
<comment type="caution">
    <text evidence="1">The sequence shown here is derived from an EMBL/GenBank/DDBJ whole genome shotgun (WGS) entry which is preliminary data.</text>
</comment>